<comment type="caution">
    <text evidence="4">The sequence shown here is derived from an EMBL/GenBank/DDBJ whole genome shotgun (WGS) entry which is preliminary data.</text>
</comment>
<dbReference type="EMBL" id="VOQF01000005">
    <property type="protein sequence ID" value="TXC91033.1"/>
    <property type="molecule type" value="Genomic_DNA"/>
</dbReference>
<dbReference type="PANTHER" id="PTHR43420:SF47">
    <property type="entry name" value="N-ACETYLTRANSFERASE DOMAIN-CONTAINING PROTEIN"/>
    <property type="match status" value="1"/>
</dbReference>
<accession>A0A5C6W062</accession>
<name>A0A5C6W062_9BACI</name>
<evidence type="ECO:0000256" key="2">
    <source>
        <dbReference type="ARBA" id="ARBA00023315"/>
    </source>
</evidence>
<protein>
    <submittedName>
        <fullName evidence="4">GNAT family N-acetyltransferase</fullName>
    </submittedName>
</protein>
<evidence type="ECO:0000313" key="5">
    <source>
        <dbReference type="Proteomes" id="UP000321363"/>
    </source>
</evidence>
<dbReference type="SUPFAM" id="SSF55729">
    <property type="entry name" value="Acyl-CoA N-acyltransferases (Nat)"/>
    <property type="match status" value="1"/>
</dbReference>
<dbReference type="InterPro" id="IPR016181">
    <property type="entry name" value="Acyl_CoA_acyltransferase"/>
</dbReference>
<dbReference type="Proteomes" id="UP000321363">
    <property type="component" value="Unassembled WGS sequence"/>
</dbReference>
<dbReference type="AlphaFoldDB" id="A0A5C6W062"/>
<dbReference type="CDD" id="cd04301">
    <property type="entry name" value="NAT_SF"/>
    <property type="match status" value="1"/>
</dbReference>
<evidence type="ECO:0000313" key="4">
    <source>
        <dbReference type="EMBL" id="TXC91033.1"/>
    </source>
</evidence>
<organism evidence="4 5">
    <name type="scientific">Metabacillus litoralis</name>
    <dbReference type="NCBI Taxonomy" id="152268"/>
    <lineage>
        <taxon>Bacteria</taxon>
        <taxon>Bacillati</taxon>
        <taxon>Bacillota</taxon>
        <taxon>Bacilli</taxon>
        <taxon>Bacillales</taxon>
        <taxon>Bacillaceae</taxon>
        <taxon>Metabacillus</taxon>
    </lineage>
</organism>
<dbReference type="GO" id="GO:0016747">
    <property type="term" value="F:acyltransferase activity, transferring groups other than amino-acyl groups"/>
    <property type="evidence" value="ECO:0007669"/>
    <property type="project" value="InterPro"/>
</dbReference>
<dbReference type="PROSITE" id="PS51186">
    <property type="entry name" value="GNAT"/>
    <property type="match status" value="1"/>
</dbReference>
<keyword evidence="5" id="KW-1185">Reference proteome</keyword>
<keyword evidence="2" id="KW-0012">Acyltransferase</keyword>
<gene>
    <name evidence="4" type="ORF">FS935_08990</name>
</gene>
<dbReference type="InterPro" id="IPR050680">
    <property type="entry name" value="YpeA/RimI_acetyltransf"/>
</dbReference>
<dbReference type="PANTHER" id="PTHR43420">
    <property type="entry name" value="ACETYLTRANSFERASE"/>
    <property type="match status" value="1"/>
</dbReference>
<keyword evidence="1 4" id="KW-0808">Transferase</keyword>
<feature type="domain" description="N-acetyltransferase" evidence="3">
    <location>
        <begin position="154"/>
        <end position="302"/>
    </location>
</feature>
<proteinExistence type="predicted"/>
<reference evidence="4 5" key="1">
    <citation type="journal article" date="2005" name="Int. J. Syst. Evol. Microbiol.">
        <title>Bacillus litoralis sp. nov., isolated from a tidal flat of the Yellow Sea in Korea.</title>
        <authorList>
            <person name="Yoon J.H."/>
            <person name="Oh T.K."/>
        </authorList>
    </citation>
    <scope>NUCLEOTIDE SEQUENCE [LARGE SCALE GENOMIC DNA]</scope>
    <source>
        <strain evidence="4 5">SW-211</strain>
    </source>
</reference>
<dbReference type="Pfam" id="PF00583">
    <property type="entry name" value="Acetyltransf_1"/>
    <property type="match status" value="1"/>
</dbReference>
<evidence type="ECO:0000256" key="1">
    <source>
        <dbReference type="ARBA" id="ARBA00022679"/>
    </source>
</evidence>
<dbReference type="InterPro" id="IPR000182">
    <property type="entry name" value="GNAT_dom"/>
</dbReference>
<dbReference type="Gene3D" id="3.40.630.30">
    <property type="match status" value="1"/>
</dbReference>
<sequence length="302" mass="35358">MIDMEVKALTNVYKEKFIAYCKKYRNDVDDSFLYDEDLRNFELNDDNPTYLILNQEREIIAAASLMIDEYNKRGKKARFRLFHSEVDDFSCYSLLLEKILLHTKGLEKVFLFINLENEKLMNIMKKLNFTIERYSFVLLRENTEVEEPVYSTDYNVRDFRQGKDEEVWCNVRNEGFAKLQGNETPIDPENVAKMLSSEDYLEGGMKILYHQEKPVGVVRCTNDVYLNEPTMNIGPISIIPDYQGKGLGRNLLRTALKFAQEQTYKKTILCVNAENDHAKKLYLQEGFKQVEAVACYKYDLTV</sequence>
<evidence type="ECO:0000259" key="3">
    <source>
        <dbReference type="PROSITE" id="PS51186"/>
    </source>
</evidence>